<dbReference type="InterPro" id="IPR036249">
    <property type="entry name" value="Thioredoxin-like_sf"/>
</dbReference>
<evidence type="ECO:0000313" key="7">
    <source>
        <dbReference type="Proteomes" id="UP000003635"/>
    </source>
</evidence>
<accession>Q2CJX2</accession>
<keyword evidence="7" id="KW-1185">Reference proteome</keyword>
<dbReference type="SUPFAM" id="SSF52833">
    <property type="entry name" value="Thioredoxin-like"/>
    <property type="match status" value="1"/>
</dbReference>
<dbReference type="Pfam" id="PF02630">
    <property type="entry name" value="SCO1-SenC"/>
    <property type="match status" value="1"/>
</dbReference>
<evidence type="ECO:0000256" key="2">
    <source>
        <dbReference type="ARBA" id="ARBA00023008"/>
    </source>
</evidence>
<evidence type="ECO:0000256" key="3">
    <source>
        <dbReference type="PIRSR" id="PIRSR603782-1"/>
    </source>
</evidence>
<feature type="signal peptide" evidence="5">
    <location>
        <begin position="1"/>
        <end position="23"/>
    </location>
</feature>
<dbReference type="EMBL" id="AAOT01000001">
    <property type="protein sequence ID" value="EAR53017.1"/>
    <property type="molecule type" value="Genomic_DNA"/>
</dbReference>
<dbReference type="STRING" id="314256.OG2516_11156"/>
<feature type="chain" id="PRO_5004207006" evidence="5">
    <location>
        <begin position="24"/>
        <end position="206"/>
    </location>
</feature>
<dbReference type="PANTHER" id="PTHR12151:SF25">
    <property type="entry name" value="LINALOOL DEHYDRATASE_ISOMERASE DOMAIN-CONTAINING PROTEIN"/>
    <property type="match status" value="1"/>
</dbReference>
<feature type="binding site" evidence="3">
    <location>
        <position position="79"/>
    </location>
    <ligand>
        <name>Cu cation</name>
        <dbReference type="ChEBI" id="CHEBI:23378"/>
    </ligand>
</feature>
<keyword evidence="2 3" id="KW-0186">Copper</keyword>
<keyword evidence="3" id="KW-0479">Metal-binding</keyword>
<dbReference type="eggNOG" id="COG1999">
    <property type="taxonomic scope" value="Bacteria"/>
</dbReference>
<evidence type="ECO:0000256" key="4">
    <source>
        <dbReference type="PIRSR" id="PIRSR603782-2"/>
    </source>
</evidence>
<dbReference type="Proteomes" id="UP000003635">
    <property type="component" value="Unassembled WGS sequence"/>
</dbReference>
<dbReference type="RefSeq" id="WP_007255751.1">
    <property type="nucleotide sequence ID" value="NZ_CH724107.1"/>
</dbReference>
<protein>
    <submittedName>
        <fullName evidence="6">PrrC</fullName>
    </submittedName>
</protein>
<keyword evidence="4" id="KW-1015">Disulfide bond</keyword>
<gene>
    <name evidence="6" type="ORF">OG2516_11156</name>
</gene>
<organism evidence="6 7">
    <name type="scientific">Oceanicola granulosus (strain ATCC BAA-861 / DSM 15982 / KCTC 12143 / HTCC2516)</name>
    <dbReference type="NCBI Taxonomy" id="314256"/>
    <lineage>
        <taxon>Bacteria</taxon>
        <taxon>Pseudomonadati</taxon>
        <taxon>Pseudomonadota</taxon>
        <taxon>Alphaproteobacteria</taxon>
        <taxon>Rhodobacterales</taxon>
        <taxon>Roseobacteraceae</taxon>
        <taxon>Oceanicola</taxon>
    </lineage>
</organism>
<feature type="disulfide bond" description="Redox-active" evidence="4">
    <location>
        <begin position="79"/>
        <end position="83"/>
    </location>
</feature>
<evidence type="ECO:0000256" key="5">
    <source>
        <dbReference type="SAM" id="SignalP"/>
    </source>
</evidence>
<dbReference type="PANTHER" id="PTHR12151">
    <property type="entry name" value="ELECTRON TRANSPORT PROTIN SCO1/SENC FAMILY MEMBER"/>
    <property type="match status" value="1"/>
</dbReference>
<dbReference type="GO" id="GO:0046872">
    <property type="term" value="F:metal ion binding"/>
    <property type="evidence" value="ECO:0007669"/>
    <property type="project" value="UniProtKB-KW"/>
</dbReference>
<dbReference type="CDD" id="cd02968">
    <property type="entry name" value="SCO"/>
    <property type="match status" value="1"/>
</dbReference>
<feature type="binding site" evidence="3">
    <location>
        <position position="83"/>
    </location>
    <ligand>
        <name>Cu cation</name>
        <dbReference type="ChEBI" id="CHEBI:23378"/>
    </ligand>
</feature>
<dbReference type="Gene3D" id="3.40.30.10">
    <property type="entry name" value="Glutaredoxin"/>
    <property type="match status" value="1"/>
</dbReference>
<dbReference type="OrthoDB" id="9790194at2"/>
<dbReference type="InterPro" id="IPR003782">
    <property type="entry name" value="SCO1/SenC"/>
</dbReference>
<comment type="caution">
    <text evidence="6">The sequence shown here is derived from an EMBL/GenBank/DDBJ whole genome shotgun (WGS) entry which is preliminary data.</text>
</comment>
<evidence type="ECO:0000256" key="1">
    <source>
        <dbReference type="ARBA" id="ARBA00010996"/>
    </source>
</evidence>
<dbReference type="FunFam" id="3.40.30.10:FF:000013">
    <property type="entry name" value="Blast:Protein SCO1 homolog, mitochondrial"/>
    <property type="match status" value="1"/>
</dbReference>
<evidence type="ECO:0000313" key="6">
    <source>
        <dbReference type="EMBL" id="EAR53017.1"/>
    </source>
</evidence>
<dbReference type="HOGENOM" id="CLU_050131_3_1_5"/>
<feature type="binding site" evidence="3">
    <location>
        <position position="168"/>
    </location>
    <ligand>
        <name>Cu cation</name>
        <dbReference type="ChEBI" id="CHEBI:23378"/>
    </ligand>
</feature>
<dbReference type="AlphaFoldDB" id="Q2CJX2"/>
<name>Q2CJX2_OCEGH</name>
<keyword evidence="5" id="KW-0732">Signal</keyword>
<reference evidence="6 7" key="1">
    <citation type="journal article" date="2010" name="J. Bacteriol.">
        <title>Genome sequences of Oceanicola granulosus HTCC2516(T) and Oceanicola batsensis HTCC2597(TDelta).</title>
        <authorList>
            <person name="Thrash J.C."/>
            <person name="Cho J.C."/>
            <person name="Vergin K.L."/>
            <person name="Giovannoni S.J."/>
        </authorList>
    </citation>
    <scope>NUCLEOTIDE SEQUENCE [LARGE SCALE GENOMIC DNA]</scope>
    <source>
        <strain evidence="7">ATCC BAA-861 / DSM 15982 / KCTC 12143 / HTCC2516</strain>
    </source>
</reference>
<sequence length="206" mass="21902">MKARTFAIGSAAAVLALVGGTFAWTVARSGGDLADCLGGQVAGGAIGGPFELVDEAGATVTSEEVLTEPTLLYFGYTFCPDVCPLDTARNATALDLLAERGIEAQGVFVTVDPTRDTPEVLADFTDSFHPDIRGLSGTTEQVDAAAKAYKVYYQLHDDEDPDYYLVDHSNFTYLVLPERGFVDFFRADASPDAVAERTACVVDAVN</sequence>
<comment type="similarity">
    <text evidence="1">Belongs to the SCO1/2 family.</text>
</comment>
<proteinExistence type="inferred from homology"/>